<proteinExistence type="predicted"/>
<organism evidence="1 3">
    <name type="scientific">Nephila pilipes</name>
    <name type="common">Giant wood spider</name>
    <name type="synonym">Nephila maculata</name>
    <dbReference type="NCBI Taxonomy" id="299642"/>
    <lineage>
        <taxon>Eukaryota</taxon>
        <taxon>Metazoa</taxon>
        <taxon>Ecdysozoa</taxon>
        <taxon>Arthropoda</taxon>
        <taxon>Chelicerata</taxon>
        <taxon>Arachnida</taxon>
        <taxon>Araneae</taxon>
        <taxon>Araneomorphae</taxon>
        <taxon>Entelegynae</taxon>
        <taxon>Araneoidea</taxon>
        <taxon>Nephilidae</taxon>
        <taxon>Nephila</taxon>
    </lineage>
</organism>
<protein>
    <submittedName>
        <fullName evidence="1">Uncharacterized protein</fullName>
    </submittedName>
</protein>
<accession>A0A8X6NVH0</accession>
<evidence type="ECO:0000313" key="2">
    <source>
        <dbReference type="EMBL" id="GFT45770.1"/>
    </source>
</evidence>
<reference evidence="1" key="1">
    <citation type="submission" date="2020-08" db="EMBL/GenBank/DDBJ databases">
        <title>Multicomponent nature underlies the extraordinary mechanical properties of spider dragline silk.</title>
        <authorList>
            <person name="Kono N."/>
            <person name="Nakamura H."/>
            <person name="Mori M."/>
            <person name="Yoshida Y."/>
            <person name="Ohtoshi R."/>
            <person name="Malay A.D."/>
            <person name="Moran D.A.P."/>
            <person name="Tomita M."/>
            <person name="Numata K."/>
            <person name="Arakawa K."/>
        </authorList>
    </citation>
    <scope>NUCLEOTIDE SEQUENCE</scope>
</reference>
<feature type="non-terminal residue" evidence="1">
    <location>
        <position position="48"/>
    </location>
</feature>
<dbReference type="EMBL" id="BMAW01062053">
    <property type="protein sequence ID" value="GFT34255.1"/>
    <property type="molecule type" value="Genomic_DNA"/>
</dbReference>
<dbReference type="AlphaFoldDB" id="A0A8X6NVH0"/>
<gene>
    <name evidence="1" type="ORF">NPIL_294421</name>
    <name evidence="2" type="ORF">NPIL_641981</name>
</gene>
<evidence type="ECO:0000313" key="3">
    <source>
        <dbReference type="Proteomes" id="UP000887013"/>
    </source>
</evidence>
<keyword evidence="3" id="KW-1185">Reference proteome</keyword>
<name>A0A8X6NVH0_NEPPI</name>
<dbReference type="EMBL" id="BMAW01110974">
    <property type="protein sequence ID" value="GFT45770.1"/>
    <property type="molecule type" value="Genomic_DNA"/>
</dbReference>
<evidence type="ECO:0000313" key="1">
    <source>
        <dbReference type="EMBL" id="GFT34255.1"/>
    </source>
</evidence>
<dbReference type="Proteomes" id="UP000887013">
    <property type="component" value="Unassembled WGS sequence"/>
</dbReference>
<comment type="caution">
    <text evidence="1">The sequence shown here is derived from an EMBL/GenBank/DDBJ whole genome shotgun (WGS) entry which is preliminary data.</text>
</comment>
<sequence length="48" mass="5623">MWLTTVHSIDSAVSEKMVWVKNREGAARKPSKIDLERRGVQTIRKREE</sequence>